<dbReference type="GeneID" id="13285679"/>
<evidence type="ECO:0000256" key="1">
    <source>
        <dbReference type="ARBA" id="ARBA00007009"/>
    </source>
</evidence>
<dbReference type="InterPro" id="IPR004298">
    <property type="entry name" value="Nicotian_synth"/>
</dbReference>
<dbReference type="SUPFAM" id="SSF53335">
    <property type="entry name" value="S-adenosyl-L-methionine-dependent methyltransferases"/>
    <property type="match status" value="1"/>
</dbReference>
<dbReference type="AlphaFoldDB" id="E4ZJW6"/>
<dbReference type="OrthoDB" id="1858069at2759"/>
<evidence type="ECO:0008006" key="6">
    <source>
        <dbReference type="Google" id="ProtNLM"/>
    </source>
</evidence>
<dbReference type="PROSITE" id="PS51142">
    <property type="entry name" value="NAS"/>
    <property type="match status" value="1"/>
</dbReference>
<keyword evidence="2" id="KW-0808">Transferase</keyword>
<dbReference type="EMBL" id="FP929072">
    <property type="protein sequence ID" value="CBX91401.1"/>
    <property type="molecule type" value="Genomic_DNA"/>
</dbReference>
<dbReference type="eggNOG" id="ENOG502QTU6">
    <property type="taxonomic scope" value="Eukaryota"/>
</dbReference>
<reference evidence="5" key="1">
    <citation type="journal article" date="2011" name="Nat. Commun.">
        <title>Effector diversification within compartments of the Leptosphaeria maculans genome affected by Repeat-Induced Point mutations.</title>
        <authorList>
            <person name="Rouxel T."/>
            <person name="Grandaubert J."/>
            <person name="Hane J.K."/>
            <person name="Hoede C."/>
            <person name="van de Wouw A.P."/>
            <person name="Couloux A."/>
            <person name="Dominguez V."/>
            <person name="Anthouard V."/>
            <person name="Bally P."/>
            <person name="Bourras S."/>
            <person name="Cozijnsen A.J."/>
            <person name="Ciuffetti L.M."/>
            <person name="Degrave A."/>
            <person name="Dilmaghani A."/>
            <person name="Duret L."/>
            <person name="Fudal I."/>
            <person name="Goodwin S.B."/>
            <person name="Gout L."/>
            <person name="Glaser N."/>
            <person name="Linglin J."/>
            <person name="Kema G.H.J."/>
            <person name="Lapalu N."/>
            <person name="Lawrence C.B."/>
            <person name="May K."/>
            <person name="Meyer M."/>
            <person name="Ollivier B."/>
            <person name="Poulain J."/>
            <person name="Schoch C.L."/>
            <person name="Simon A."/>
            <person name="Spatafora J.W."/>
            <person name="Stachowiak A."/>
            <person name="Turgeon B.G."/>
            <person name="Tyler B.M."/>
            <person name="Vincent D."/>
            <person name="Weissenbach J."/>
            <person name="Amselem J."/>
            <person name="Quesneville H."/>
            <person name="Oliver R.P."/>
            <person name="Wincker P."/>
            <person name="Balesdent M.-H."/>
            <person name="Howlett B.J."/>
        </authorList>
    </citation>
    <scope>NUCLEOTIDE SEQUENCE [LARGE SCALE GENOMIC DNA]</scope>
    <source>
        <strain evidence="5">JN3 / isolate v23.1.3 / race Av1-4-5-6-7-8</strain>
    </source>
</reference>
<proteinExistence type="inferred from homology"/>
<dbReference type="Proteomes" id="UP000002668">
    <property type="component" value="Genome"/>
</dbReference>
<name>E4ZJW6_LEPMJ</name>
<protein>
    <recommendedName>
        <fullName evidence="6">Nicotianamine synthase</fullName>
    </recommendedName>
</protein>
<dbReference type="InterPro" id="IPR029063">
    <property type="entry name" value="SAM-dependent_MTases_sf"/>
</dbReference>
<dbReference type="VEuPathDB" id="FungiDB:LEMA_P069090.1"/>
<evidence type="ECO:0000256" key="2">
    <source>
        <dbReference type="ARBA" id="ARBA00022679"/>
    </source>
</evidence>
<dbReference type="PANTHER" id="PTHR32266:SF12">
    <property type="entry name" value="NICOTIANAMINE SYNTHASE 3"/>
    <property type="match status" value="1"/>
</dbReference>
<dbReference type="RefSeq" id="XP_003834766.1">
    <property type="nucleotide sequence ID" value="XM_003834718.1"/>
</dbReference>
<dbReference type="PANTHER" id="PTHR32266">
    <property type="entry name" value="NICOTIANAMINE SYNTHASE 3"/>
    <property type="match status" value="1"/>
</dbReference>
<dbReference type="HOGENOM" id="CLU_031919_1_1_1"/>
<gene>
    <name evidence="4" type="ORF">LEMA_P069090.1</name>
</gene>
<dbReference type="GO" id="GO:0030418">
    <property type="term" value="P:nicotianamine biosynthetic process"/>
    <property type="evidence" value="ECO:0007669"/>
    <property type="project" value="InterPro"/>
</dbReference>
<dbReference type="STRING" id="985895.E4ZJW6"/>
<evidence type="ECO:0000256" key="3">
    <source>
        <dbReference type="ARBA" id="ARBA00022691"/>
    </source>
</evidence>
<evidence type="ECO:0000313" key="4">
    <source>
        <dbReference type="EMBL" id="CBX91401.1"/>
    </source>
</evidence>
<dbReference type="OMA" id="NIDMSPT"/>
<evidence type="ECO:0000313" key="5">
    <source>
        <dbReference type="Proteomes" id="UP000002668"/>
    </source>
</evidence>
<dbReference type="Pfam" id="PF03059">
    <property type="entry name" value="NAS"/>
    <property type="match status" value="1"/>
</dbReference>
<keyword evidence="3" id="KW-0949">S-adenosyl-L-methionine</keyword>
<dbReference type="InParanoid" id="E4ZJW6"/>
<comment type="similarity">
    <text evidence="1">Belongs to the nicotianamine synthase (NAS)-like family.</text>
</comment>
<sequence length="330" mass="36360">MTTTHATKYDSKRAPVLDRDCAITPPRTPTATSTAAHKVLAEIQSIYNGLVKLNSLAPGPQINDLLSRLVDLCVLPYSTNLSEEILRLCASSNLCERLRPICAEAEGELESYWAQRITALAKVNPASKQTTTTNPLHSFPYHQNYIDLSHLECASLEPFLASPPRNLAFIGSGPLPLTSLCVLDRYPTATIHNIDRDLPALQTSQQLCARLGYTARSTFACTDVSTDERSIIPGIQGQQMTDWHAFDVVFLAALVGVESHEKIAILESLVRKLRPGTVVVARSARGLRTVLYPVLELGDELEKAGFEILVEVHPWNKVVNSVIVLRVKER</sequence>
<organism evidence="5">
    <name type="scientific">Leptosphaeria maculans (strain JN3 / isolate v23.1.3 / race Av1-4-5-6-7-8)</name>
    <name type="common">Blackleg fungus</name>
    <name type="synonym">Phoma lingam</name>
    <dbReference type="NCBI Taxonomy" id="985895"/>
    <lineage>
        <taxon>Eukaryota</taxon>
        <taxon>Fungi</taxon>
        <taxon>Dikarya</taxon>
        <taxon>Ascomycota</taxon>
        <taxon>Pezizomycotina</taxon>
        <taxon>Dothideomycetes</taxon>
        <taxon>Pleosporomycetidae</taxon>
        <taxon>Pleosporales</taxon>
        <taxon>Pleosporineae</taxon>
        <taxon>Leptosphaeriaceae</taxon>
        <taxon>Plenodomus</taxon>
        <taxon>Plenodomus lingam/Leptosphaeria maculans species complex</taxon>
    </lineage>
</organism>
<keyword evidence="5" id="KW-1185">Reference proteome</keyword>
<dbReference type="GO" id="GO:0030410">
    <property type="term" value="F:nicotianamine synthase activity"/>
    <property type="evidence" value="ECO:0007669"/>
    <property type="project" value="InterPro"/>
</dbReference>
<dbReference type="Gene3D" id="3.40.50.150">
    <property type="entry name" value="Vaccinia Virus protein VP39"/>
    <property type="match status" value="1"/>
</dbReference>
<accession>E4ZJW6</accession>